<name>A0ABY9K1G4_9BACI</name>
<dbReference type="InterPro" id="IPR014239">
    <property type="entry name" value="YpeB_PepSY1-2"/>
</dbReference>
<proteinExistence type="predicted"/>
<evidence type="ECO:0000313" key="5">
    <source>
        <dbReference type="Proteomes" id="UP001197974"/>
    </source>
</evidence>
<accession>A0ABY9K1G4</accession>
<dbReference type="Pfam" id="PF14620">
    <property type="entry name" value="YPEB_PepSY1-2"/>
    <property type="match status" value="1"/>
</dbReference>
<dbReference type="NCBIfam" id="TIGR02889">
    <property type="entry name" value="spore_YpeB"/>
    <property type="match status" value="1"/>
</dbReference>
<evidence type="ECO:0000259" key="3">
    <source>
        <dbReference type="Pfam" id="PF20769"/>
    </source>
</evidence>
<keyword evidence="1" id="KW-0175">Coiled coil</keyword>
<feature type="coiled-coil region" evidence="1">
    <location>
        <begin position="125"/>
        <end position="159"/>
    </location>
</feature>
<reference evidence="4 5" key="1">
    <citation type="submission" date="2023-06" db="EMBL/GenBank/DDBJ databases">
        <title>Five Gram-positive bacteria isolated from mangrove sediments in Shenzhen, Guangdong, China.</title>
        <authorList>
            <person name="Yu S."/>
            <person name="Zheng W."/>
            <person name="Huang Y."/>
        </authorList>
    </citation>
    <scope>NUCLEOTIDE SEQUENCE [LARGE SCALE GENOMIC DNA]</scope>
    <source>
        <strain evidence="4 5">SaN35-3</strain>
    </source>
</reference>
<protein>
    <submittedName>
        <fullName evidence="4">Germination protein YpeB</fullName>
    </submittedName>
</protein>
<evidence type="ECO:0000259" key="2">
    <source>
        <dbReference type="Pfam" id="PF14620"/>
    </source>
</evidence>
<feature type="domain" description="Sporulation protein YpeB PepSY1 and PepSY2" evidence="2">
    <location>
        <begin position="180"/>
        <end position="371"/>
    </location>
</feature>
<gene>
    <name evidence="4" type="primary">ypeB</name>
    <name evidence="4" type="ORF">LC087_06395</name>
</gene>
<organism evidence="4 5">
    <name type="scientific">Bacillus carboniphilus</name>
    <dbReference type="NCBI Taxonomy" id="86663"/>
    <lineage>
        <taxon>Bacteria</taxon>
        <taxon>Bacillati</taxon>
        <taxon>Bacillota</taxon>
        <taxon>Bacilli</taxon>
        <taxon>Bacillales</taxon>
        <taxon>Bacillaceae</taxon>
        <taxon>Bacillus</taxon>
    </lineage>
</organism>
<dbReference type="Pfam" id="PF20769">
    <property type="entry name" value="YPEB_N"/>
    <property type="match status" value="1"/>
</dbReference>
<dbReference type="RefSeq" id="WP_226538571.1">
    <property type="nucleotide sequence ID" value="NZ_CP129013.1"/>
</dbReference>
<dbReference type="EMBL" id="CP129013">
    <property type="protein sequence ID" value="WLR43756.1"/>
    <property type="molecule type" value="Genomic_DNA"/>
</dbReference>
<dbReference type="InterPro" id="IPR048402">
    <property type="entry name" value="YpeB_N"/>
</dbReference>
<evidence type="ECO:0000256" key="1">
    <source>
        <dbReference type="SAM" id="Coils"/>
    </source>
</evidence>
<feature type="domain" description="Sporulation protein YpeB N-terminal" evidence="3">
    <location>
        <begin position="27"/>
        <end position="162"/>
    </location>
</feature>
<sequence>MIRGIIITVLSIGVVSTTYWGYKEHQEKNAILINAENNYQRAFHDLTFQIDQLHDQIGTTLAMNSKESLTPGLTEAWRITSQALNDVGQLPLTLMPFDKTEEFLSNIGEFCYRTAVRDLSKDPLSEEEYVQLNELYENAKEIQDELRQVQNTVLNENLRWMDVELALAESNTQETNSIIDGFQAVEKNVEGYSENNFGVTMTSLQNQKKGFENLKGSLIDEKQAKEVVKKFVKDVNSNDMEVTESGEGSDFPFYSITINNQEDGQEIYVDITKQGGHPIYVLNNREVDQKKLSLNEGANKALDFLKRHSFKSFDLFESSQYDNVGVFSFVKKEGEVRIYPEAVRIKVALDNGEVVGFSAKDYLSAQKDRNISKPTIQSDEARKAVNSNLDIQEERLGVIMNDIGEEILCYEFLGTMSSDTFRIYINAENGREEKVERLKGAEQLF</sequence>
<keyword evidence="5" id="KW-1185">Reference proteome</keyword>
<dbReference type="Proteomes" id="UP001197974">
    <property type="component" value="Chromosome"/>
</dbReference>
<evidence type="ECO:0000313" key="4">
    <source>
        <dbReference type="EMBL" id="WLR43756.1"/>
    </source>
</evidence>